<dbReference type="PANTHER" id="PTHR34653">
    <property type="match status" value="1"/>
</dbReference>
<dbReference type="GO" id="GO:0003774">
    <property type="term" value="F:cytoskeletal motor activity"/>
    <property type="evidence" value="ECO:0007669"/>
    <property type="project" value="InterPro"/>
</dbReference>
<proteinExistence type="inferred from homology"/>
<dbReference type="InterPro" id="IPR001624">
    <property type="entry name" value="FliE"/>
</dbReference>
<protein>
    <submittedName>
        <fullName evidence="4">Flagellar hook-basal body protein FliE</fullName>
    </submittedName>
</protein>
<dbReference type="PATRIC" id="fig|178901.15.peg.550"/>
<dbReference type="AlphaFoldDB" id="A0A149VHQ0"/>
<comment type="similarity">
    <text evidence="2">Belongs to the FliE family.</text>
</comment>
<dbReference type="EMBL" id="LHZZ01000291">
    <property type="protein sequence ID" value="KXV79443.1"/>
    <property type="molecule type" value="Genomic_DNA"/>
</dbReference>
<comment type="subcellular location">
    <subcellularLocation>
        <location evidence="1">Bacterial flagellum basal body</location>
    </subcellularLocation>
</comment>
<dbReference type="GO" id="GO:0005198">
    <property type="term" value="F:structural molecule activity"/>
    <property type="evidence" value="ECO:0007669"/>
    <property type="project" value="InterPro"/>
</dbReference>
<accession>A0A149VHQ0</accession>
<dbReference type="Pfam" id="PF02049">
    <property type="entry name" value="FliE"/>
    <property type="match status" value="1"/>
</dbReference>
<evidence type="ECO:0000256" key="1">
    <source>
        <dbReference type="ARBA" id="ARBA00004117"/>
    </source>
</evidence>
<gene>
    <name evidence="4" type="ORF">AD953_02160</name>
</gene>
<organism evidence="4 5">
    <name type="scientific">Acetobacter malorum</name>
    <dbReference type="NCBI Taxonomy" id="178901"/>
    <lineage>
        <taxon>Bacteria</taxon>
        <taxon>Pseudomonadati</taxon>
        <taxon>Pseudomonadota</taxon>
        <taxon>Alphaproteobacteria</taxon>
        <taxon>Acetobacterales</taxon>
        <taxon>Acetobacteraceae</taxon>
        <taxon>Acetobacter</taxon>
    </lineage>
</organism>
<dbReference type="Proteomes" id="UP000075538">
    <property type="component" value="Unassembled WGS sequence"/>
</dbReference>
<evidence type="ECO:0000313" key="4">
    <source>
        <dbReference type="EMBL" id="KXV79443.1"/>
    </source>
</evidence>
<evidence type="ECO:0000256" key="2">
    <source>
        <dbReference type="ARBA" id="ARBA00009272"/>
    </source>
</evidence>
<keyword evidence="4" id="KW-0966">Cell projection</keyword>
<evidence type="ECO:0000313" key="5">
    <source>
        <dbReference type="Proteomes" id="UP000075538"/>
    </source>
</evidence>
<name>A0A149VHQ0_9PROT</name>
<dbReference type="GO" id="GO:0071973">
    <property type="term" value="P:bacterial-type flagellum-dependent cell motility"/>
    <property type="evidence" value="ECO:0007669"/>
    <property type="project" value="InterPro"/>
</dbReference>
<keyword evidence="4" id="KW-0282">Flagellum</keyword>
<evidence type="ECO:0000256" key="3">
    <source>
        <dbReference type="ARBA" id="ARBA00023143"/>
    </source>
</evidence>
<feature type="non-terminal residue" evidence="4">
    <location>
        <position position="1"/>
    </location>
</feature>
<dbReference type="PANTHER" id="PTHR34653:SF1">
    <property type="entry name" value="FLAGELLAR HOOK-BASAL BODY COMPLEX PROTEIN FLIE"/>
    <property type="match status" value="1"/>
</dbReference>
<dbReference type="GO" id="GO:0009425">
    <property type="term" value="C:bacterial-type flagellum basal body"/>
    <property type="evidence" value="ECO:0007669"/>
    <property type="project" value="UniProtKB-SubCell"/>
</dbReference>
<sequence length="39" mass="4313">GDVTSIATSVEEAKITLQTVTTIRDRVVQAYQEVMKMSI</sequence>
<keyword evidence="3" id="KW-0975">Bacterial flagellum</keyword>
<reference evidence="4 5" key="1">
    <citation type="submission" date="2015-06" db="EMBL/GenBank/DDBJ databases">
        <title>Improved classification and identification of acetic acid bacteria using matrix-assisted laser desorption/ionization time-of-flight mass spectrometry; Gluconobacter nephelii and Gluconobacter uchimurae are later heterotypic synonyms of Gluconobacter japonicus and Gluconobacter oxydans, respectively.</title>
        <authorList>
            <person name="Li L."/>
            <person name="Cleenwerck I."/>
            <person name="De Vuyst L."/>
            <person name="Vandamme P."/>
        </authorList>
    </citation>
    <scope>NUCLEOTIDE SEQUENCE [LARGE SCALE GENOMIC DNA]</scope>
    <source>
        <strain evidence="4 5">LMG 1604</strain>
    </source>
</reference>
<comment type="caution">
    <text evidence="4">The sequence shown here is derived from an EMBL/GenBank/DDBJ whole genome shotgun (WGS) entry which is preliminary data.</text>
</comment>
<keyword evidence="4" id="KW-0969">Cilium</keyword>